<keyword evidence="3" id="KW-1185">Reference proteome</keyword>
<dbReference type="SUPFAM" id="SSF158745">
    <property type="entry name" value="LanC-like"/>
    <property type="match status" value="1"/>
</dbReference>
<reference evidence="2 3" key="1">
    <citation type="submission" date="2020-08" db="EMBL/GenBank/DDBJ databases">
        <title>Sequencing the genomes of 1000 actinobacteria strains.</title>
        <authorList>
            <person name="Klenk H.-P."/>
        </authorList>
    </citation>
    <scope>NUCLEOTIDE SEQUENCE [LARGE SCALE GENOMIC DNA]</scope>
    <source>
        <strain evidence="2 3">DSM 102030</strain>
    </source>
</reference>
<dbReference type="GO" id="GO:0046872">
    <property type="term" value="F:metal ion binding"/>
    <property type="evidence" value="ECO:0007669"/>
    <property type="project" value="UniProtKB-KW"/>
</dbReference>
<feature type="binding site" evidence="1">
    <location>
        <position position="316"/>
    </location>
    <ligand>
        <name>Zn(2+)</name>
        <dbReference type="ChEBI" id="CHEBI:29105"/>
    </ligand>
</feature>
<dbReference type="GO" id="GO:0031179">
    <property type="term" value="P:peptide modification"/>
    <property type="evidence" value="ECO:0007669"/>
    <property type="project" value="InterPro"/>
</dbReference>
<dbReference type="Pfam" id="PF05147">
    <property type="entry name" value="LANC_like"/>
    <property type="match status" value="1"/>
</dbReference>
<evidence type="ECO:0008006" key="4">
    <source>
        <dbReference type="Google" id="ProtNLM"/>
    </source>
</evidence>
<dbReference type="RefSeq" id="WP_312885179.1">
    <property type="nucleotide sequence ID" value="NZ_JACHJT010000001.1"/>
</dbReference>
<dbReference type="CDD" id="cd04793">
    <property type="entry name" value="LanC"/>
    <property type="match status" value="1"/>
</dbReference>
<proteinExistence type="predicted"/>
<evidence type="ECO:0000256" key="1">
    <source>
        <dbReference type="PIRSR" id="PIRSR607822-1"/>
    </source>
</evidence>
<comment type="caution">
    <text evidence="2">The sequence shown here is derived from an EMBL/GenBank/DDBJ whole genome shotgun (WGS) entry which is preliminary data.</text>
</comment>
<gene>
    <name evidence="2" type="ORF">F4561_001521</name>
</gene>
<organism evidence="2 3">
    <name type="scientific">Lipingzhangella halophila</name>
    <dbReference type="NCBI Taxonomy" id="1783352"/>
    <lineage>
        <taxon>Bacteria</taxon>
        <taxon>Bacillati</taxon>
        <taxon>Actinomycetota</taxon>
        <taxon>Actinomycetes</taxon>
        <taxon>Streptosporangiales</taxon>
        <taxon>Nocardiopsidaceae</taxon>
        <taxon>Lipingzhangella</taxon>
    </lineage>
</organism>
<dbReference type="SMART" id="SM01260">
    <property type="entry name" value="LANC_like"/>
    <property type="match status" value="1"/>
</dbReference>
<dbReference type="InterPro" id="IPR007822">
    <property type="entry name" value="LANC-like"/>
</dbReference>
<protein>
    <recommendedName>
        <fullName evidence="4">Lanthionine synthetase-like protein</fullName>
    </recommendedName>
</protein>
<feature type="binding site" evidence="1">
    <location>
        <position position="266"/>
    </location>
    <ligand>
        <name>Zn(2+)</name>
        <dbReference type="ChEBI" id="CHEBI:29105"/>
    </ligand>
</feature>
<dbReference type="PRINTS" id="PR01950">
    <property type="entry name" value="LANCSUPER"/>
</dbReference>
<dbReference type="EMBL" id="JACHJT010000001">
    <property type="protein sequence ID" value="MBB4930701.1"/>
    <property type="molecule type" value="Genomic_DNA"/>
</dbReference>
<name>A0A7W7RFY1_9ACTN</name>
<dbReference type="InterPro" id="IPR033889">
    <property type="entry name" value="LanC"/>
</dbReference>
<dbReference type="PRINTS" id="PR01955">
    <property type="entry name" value="LANCFRANKIA"/>
</dbReference>
<keyword evidence="1" id="KW-0862">Zinc</keyword>
<evidence type="ECO:0000313" key="3">
    <source>
        <dbReference type="Proteomes" id="UP000523007"/>
    </source>
</evidence>
<dbReference type="Proteomes" id="UP000523007">
    <property type="component" value="Unassembled WGS sequence"/>
</dbReference>
<dbReference type="Gene3D" id="1.50.10.20">
    <property type="match status" value="1"/>
</dbReference>
<accession>A0A7W7RFY1</accession>
<keyword evidence="1" id="KW-0479">Metal-binding</keyword>
<feature type="binding site" evidence="1">
    <location>
        <position position="315"/>
    </location>
    <ligand>
        <name>Zn(2+)</name>
        <dbReference type="ChEBI" id="CHEBI:29105"/>
    </ligand>
</feature>
<sequence length="395" mass="41724">MAAAIAETLAYPPGPPHRAAWAQSLSTGPAGIALLHTERAATGLAPRQPVHTWLATATRTTLTTGLQAGLFLGAPAVAFAVHTAAGPQRYTRALAALDTRIAALTRQRLHTAQARMDRAERPVLAEFDLINGLTGLGAHHLHRDPHGSLLREVLDYLVLLTQPVAGLPGWWTHQPPTGRRDPGYPGGHANHGIAHGIAGPLALLSLAARAGIHVDGHTTAIRRICAWLDTWRQDHRTGPWWPETLTLHDLQEHRPTQQAPGRPSWCYGTPGLARAQQLAGQATGDTSRQRTAEDALAGCLADPRQSAHLTEPGLCHGMAGLFQTAWHIASDALSPDLADHLPALASRLQAAAPDDGHGFLRGAAGRALALCTAAADRPPATGWDTCLLLNAPGGT</sequence>
<evidence type="ECO:0000313" key="2">
    <source>
        <dbReference type="EMBL" id="MBB4930701.1"/>
    </source>
</evidence>
<dbReference type="AlphaFoldDB" id="A0A7W7RFY1"/>